<organism evidence="3 4">
    <name type="scientific">Peptostreptococcus anaerobius</name>
    <dbReference type="NCBI Taxonomy" id="1261"/>
    <lineage>
        <taxon>Bacteria</taxon>
        <taxon>Bacillati</taxon>
        <taxon>Bacillota</taxon>
        <taxon>Clostridia</taxon>
        <taxon>Peptostreptococcales</taxon>
        <taxon>Peptostreptococcaceae</taxon>
        <taxon>Peptostreptococcus</taxon>
    </lineage>
</organism>
<evidence type="ECO:0000313" key="4">
    <source>
        <dbReference type="Proteomes" id="UP000255101"/>
    </source>
</evidence>
<evidence type="ECO:0000313" key="3">
    <source>
        <dbReference type="EMBL" id="SUB60191.1"/>
    </source>
</evidence>
<keyword evidence="1" id="KW-1133">Transmembrane helix</keyword>
<accession>A0A379CCZ7</accession>
<dbReference type="Proteomes" id="UP000255101">
    <property type="component" value="Unassembled WGS sequence"/>
</dbReference>
<proteinExistence type="predicted"/>
<feature type="domain" description="DZANK-type" evidence="2">
    <location>
        <begin position="4"/>
        <end position="57"/>
    </location>
</feature>
<dbReference type="AlphaFoldDB" id="A0A379CCZ7"/>
<dbReference type="InterPro" id="IPR025874">
    <property type="entry name" value="DZR"/>
</dbReference>
<name>A0A379CCZ7_9FIRM</name>
<dbReference type="EMBL" id="UGTB01000004">
    <property type="protein sequence ID" value="SUB60191.1"/>
    <property type="molecule type" value="Genomic_DNA"/>
</dbReference>
<reference evidence="3 4" key="1">
    <citation type="submission" date="2018-06" db="EMBL/GenBank/DDBJ databases">
        <authorList>
            <consortium name="Pathogen Informatics"/>
            <person name="Doyle S."/>
        </authorList>
    </citation>
    <scope>NUCLEOTIDE SEQUENCE [LARGE SCALE GENOMIC DNA]</scope>
    <source>
        <strain evidence="3 4">NCTC11460</strain>
    </source>
</reference>
<gene>
    <name evidence="3" type="ORF">NCTC11460_00069</name>
</gene>
<evidence type="ECO:0000256" key="1">
    <source>
        <dbReference type="SAM" id="Phobius"/>
    </source>
</evidence>
<protein>
    <submittedName>
        <fullName evidence="3">Double zinc ribbon</fullName>
    </submittedName>
</protein>
<dbReference type="RefSeq" id="WP_019595742.1">
    <property type="nucleotide sequence ID" value="NZ_FOVA01000007.1"/>
</dbReference>
<dbReference type="Pfam" id="PF12773">
    <property type="entry name" value="DZR"/>
    <property type="match status" value="1"/>
</dbReference>
<keyword evidence="1" id="KW-0472">Membrane</keyword>
<keyword evidence="1" id="KW-0812">Transmembrane</keyword>
<sequence length="287" mass="33033">MKICNVCGNEESNKSKFCSKCGGELKSDDGKVKVEKKHCPECNKYFELEKEYCSGCGTKLEKVETEEKKDGRLKKNIKDKKKKRLIIILSSIAIILAVIFFIGVQEQQREEELARQTLAAKKEYFITYNKIMGHISGMKFLLDLDASEQNEVFRKNSYGDLTGAVKKYRKKYAHITESYETNTKKIEDLINKELVKNKDLLSGDVEYEKLNELLDKTIADLNNYLEDTTSPTGTYYSHSESSCEKSKKLKQSYSEMETKFKYILESNGMTLKDIKEQDNNGKTQTNK</sequence>
<evidence type="ECO:0000259" key="2">
    <source>
        <dbReference type="Pfam" id="PF12773"/>
    </source>
</evidence>
<feature type="transmembrane region" description="Helical" evidence="1">
    <location>
        <begin position="85"/>
        <end position="104"/>
    </location>
</feature>